<keyword evidence="8" id="KW-1185">Reference proteome</keyword>
<dbReference type="PROSITE" id="PS51257">
    <property type="entry name" value="PROKAR_LIPOPROTEIN"/>
    <property type="match status" value="1"/>
</dbReference>
<dbReference type="SUPFAM" id="SSF144232">
    <property type="entry name" value="HIT/MYND zinc finger-like"/>
    <property type="match status" value="1"/>
</dbReference>
<evidence type="ECO:0000313" key="8">
    <source>
        <dbReference type="Proteomes" id="UP000218209"/>
    </source>
</evidence>
<keyword evidence="1" id="KW-0479">Metal-binding</keyword>
<keyword evidence="2 4" id="KW-0863">Zinc-finger</keyword>
<reference evidence="7 8" key="1">
    <citation type="submission" date="2017-03" db="EMBL/GenBank/DDBJ databases">
        <title>WGS assembly of Porphyra umbilicalis.</title>
        <authorList>
            <person name="Brawley S.H."/>
            <person name="Blouin N.A."/>
            <person name="Ficko-Blean E."/>
            <person name="Wheeler G.L."/>
            <person name="Lohr M."/>
            <person name="Goodson H.V."/>
            <person name="Jenkins J.W."/>
            <person name="Blaby-Haas C.E."/>
            <person name="Helliwell K.E."/>
            <person name="Chan C."/>
            <person name="Marriage T."/>
            <person name="Bhattacharya D."/>
            <person name="Klein A.S."/>
            <person name="Badis Y."/>
            <person name="Brodie J."/>
            <person name="Cao Y."/>
            <person name="Collen J."/>
            <person name="Dittami S.M."/>
            <person name="Gachon C.M."/>
            <person name="Green B.R."/>
            <person name="Karpowicz S."/>
            <person name="Kim J.W."/>
            <person name="Kudahl U."/>
            <person name="Lin S."/>
            <person name="Michel G."/>
            <person name="Mittag M."/>
            <person name="Olson B.J."/>
            <person name="Pangilinan J."/>
            <person name="Peng Y."/>
            <person name="Qiu H."/>
            <person name="Shu S."/>
            <person name="Singer J.T."/>
            <person name="Smith A.G."/>
            <person name="Sprecher B.N."/>
            <person name="Wagner V."/>
            <person name="Wang W."/>
            <person name="Wang Z.-Y."/>
            <person name="Yan J."/>
            <person name="Yarish C."/>
            <person name="Zoeuner-Riek S."/>
            <person name="Zhuang Y."/>
            <person name="Zou Y."/>
            <person name="Lindquist E.A."/>
            <person name="Grimwood J."/>
            <person name="Barry K."/>
            <person name="Rokhsar D.S."/>
            <person name="Schmutz J."/>
            <person name="Stiller J.W."/>
            <person name="Grossman A.R."/>
            <person name="Prochnik S.E."/>
        </authorList>
    </citation>
    <scope>NUCLEOTIDE SEQUENCE [LARGE SCALE GENOMIC DNA]</scope>
    <source>
        <strain evidence="7">4086291</strain>
    </source>
</reference>
<gene>
    <name evidence="7" type="ORF">BU14_2048s0001</name>
</gene>
<dbReference type="PROSITE" id="PS50865">
    <property type="entry name" value="ZF_MYND_2"/>
    <property type="match status" value="1"/>
</dbReference>
<name>A0A1X6NK21_PORUM</name>
<evidence type="ECO:0000256" key="2">
    <source>
        <dbReference type="ARBA" id="ARBA00022771"/>
    </source>
</evidence>
<dbReference type="Proteomes" id="UP000218209">
    <property type="component" value="Unassembled WGS sequence"/>
</dbReference>
<sequence length="357" mass="35951">MDKAAAEVDGRLPTSSGCALLLSLFTAGCMPVSLEEALAYQAPEGGGGPGGGGGRGGEARSGGTDGTDAGGGGGGDDVGSGGGGGGKECASGGGGAGANGSAAPNGGGGAPPPRPRLRRVINAALGGNLPLLDRMVTVPRLAPYGTPLREAITTGRLVFGFPWGAHLAPEVVPVQWDPGCVRCGSPFRTAAAGSPPPRPFNRAKPDLARCGSCKVATYCGRPCQAADWRDGGHRRVCRGWAALECRGNLEAHLPLPSAQDPDEVPGDWRRRLFGRLRAAGVAPSQLLLLVWPGAAYGWLTPVAAYRAKWRNPLPAAVIADAVAAGGGGGEDTLPVVSLTVPARVTVWTEGEGDVPQP</sequence>
<keyword evidence="3" id="KW-0862">Zinc</keyword>
<dbReference type="Pfam" id="PF01753">
    <property type="entry name" value="zf-MYND"/>
    <property type="match status" value="1"/>
</dbReference>
<accession>A0A1X6NK21</accession>
<dbReference type="GO" id="GO:0008270">
    <property type="term" value="F:zinc ion binding"/>
    <property type="evidence" value="ECO:0007669"/>
    <property type="project" value="UniProtKB-KW"/>
</dbReference>
<evidence type="ECO:0000259" key="6">
    <source>
        <dbReference type="PROSITE" id="PS50865"/>
    </source>
</evidence>
<feature type="region of interest" description="Disordered" evidence="5">
    <location>
        <begin position="41"/>
        <end position="116"/>
    </location>
</feature>
<protein>
    <recommendedName>
        <fullName evidence="6">MYND-type domain-containing protein</fullName>
    </recommendedName>
</protein>
<dbReference type="EMBL" id="KV919922">
    <property type="protein sequence ID" value="OSX68954.1"/>
    <property type="molecule type" value="Genomic_DNA"/>
</dbReference>
<dbReference type="AlphaFoldDB" id="A0A1X6NK21"/>
<evidence type="ECO:0000313" key="7">
    <source>
        <dbReference type="EMBL" id="OSX68954.1"/>
    </source>
</evidence>
<evidence type="ECO:0000256" key="1">
    <source>
        <dbReference type="ARBA" id="ARBA00022723"/>
    </source>
</evidence>
<organism evidence="7 8">
    <name type="scientific">Porphyra umbilicalis</name>
    <name type="common">Purple laver</name>
    <name type="synonym">Red alga</name>
    <dbReference type="NCBI Taxonomy" id="2786"/>
    <lineage>
        <taxon>Eukaryota</taxon>
        <taxon>Rhodophyta</taxon>
        <taxon>Bangiophyceae</taxon>
        <taxon>Bangiales</taxon>
        <taxon>Bangiaceae</taxon>
        <taxon>Porphyra</taxon>
    </lineage>
</organism>
<dbReference type="InterPro" id="IPR002893">
    <property type="entry name" value="Znf_MYND"/>
</dbReference>
<dbReference type="Gene3D" id="6.10.140.2220">
    <property type="match status" value="1"/>
</dbReference>
<feature type="compositionally biased region" description="Gly residues" evidence="5">
    <location>
        <begin position="44"/>
        <end position="98"/>
    </location>
</feature>
<evidence type="ECO:0000256" key="3">
    <source>
        <dbReference type="ARBA" id="ARBA00022833"/>
    </source>
</evidence>
<evidence type="ECO:0000256" key="4">
    <source>
        <dbReference type="PROSITE-ProRule" id="PRU00134"/>
    </source>
</evidence>
<dbReference type="OrthoDB" id="265717at2759"/>
<evidence type="ECO:0000256" key="5">
    <source>
        <dbReference type="SAM" id="MobiDB-lite"/>
    </source>
</evidence>
<proteinExistence type="predicted"/>
<feature type="domain" description="MYND-type" evidence="6">
    <location>
        <begin position="180"/>
        <end position="237"/>
    </location>
</feature>